<evidence type="ECO:0000256" key="11">
    <source>
        <dbReference type="ARBA" id="ARBA00023180"/>
    </source>
</evidence>
<dbReference type="OMA" id="RPYGDKE"/>
<evidence type="ECO:0000256" key="13">
    <source>
        <dbReference type="ARBA" id="ARBA00024183"/>
    </source>
</evidence>
<dbReference type="GO" id="GO:0042802">
    <property type="term" value="F:identical protein binding"/>
    <property type="evidence" value="ECO:0007669"/>
    <property type="project" value="Ensembl"/>
</dbReference>
<dbReference type="InterPro" id="IPR048290">
    <property type="entry name" value="ZP_chr"/>
</dbReference>
<evidence type="ECO:0000256" key="6">
    <source>
        <dbReference type="ARBA" id="ARBA00022692"/>
    </source>
</evidence>
<keyword evidence="9" id="KW-1015">Disulfide bond</keyword>
<dbReference type="AlphaFoldDB" id="A0A1U7TQX2"/>
<dbReference type="PRINTS" id="PR00023">
    <property type="entry name" value="ZPELLUCIDA"/>
</dbReference>
<evidence type="ECO:0000256" key="1">
    <source>
        <dbReference type="ARBA" id="ARBA00004251"/>
    </source>
</evidence>
<accession>A0A1U7TQX2</accession>
<dbReference type="GO" id="GO:0007339">
    <property type="term" value="P:binding of sperm to zona pellucida"/>
    <property type="evidence" value="ECO:0007669"/>
    <property type="project" value="Ensembl"/>
</dbReference>
<comment type="subunit">
    <text evidence="19">Can form homopolymers that assemble into long fibers (in vitro). Polymers of ZP2 and ZP3 organized into long filaments cross-linked by ZP1 homodimers. Interacts with ZP3.</text>
</comment>
<dbReference type="RefSeq" id="XP_008056161.1">
    <property type="nucleotide sequence ID" value="XM_008057970.2"/>
</dbReference>
<dbReference type="InterPro" id="IPR051148">
    <property type="entry name" value="Zona_Pellucida_Domain_gp"/>
</dbReference>
<dbReference type="InterPro" id="IPR057638">
    <property type="entry name" value="Ig_ZP2_2nd"/>
</dbReference>
<dbReference type="InterPro" id="IPR017977">
    <property type="entry name" value="ZP_dom_CS"/>
</dbReference>
<dbReference type="InterPro" id="IPR055355">
    <property type="entry name" value="ZP-C"/>
</dbReference>
<dbReference type="KEGG" id="csyr:103260321"/>
<evidence type="ECO:0000256" key="20">
    <source>
        <dbReference type="SAM" id="Phobius"/>
    </source>
</evidence>
<evidence type="ECO:0000256" key="14">
    <source>
        <dbReference type="ARBA" id="ARBA00038403"/>
    </source>
</evidence>
<dbReference type="CTD" id="7783"/>
<evidence type="ECO:0000256" key="9">
    <source>
        <dbReference type="ARBA" id="ARBA00023157"/>
    </source>
</evidence>
<comment type="function">
    <text evidence="18">Component of the zona pellucida, an extracellular matrix surrounding oocytes which mediates sperm binding, induction of the acrosome reaction and prevents post-fertilization polyspermy. The zona pellucida is composed of 3 to 4 glycoproteins, ZP1, ZP2, ZP3, and ZP4. ZP2 may act as a secondary sperm receptor.</text>
</comment>
<keyword evidence="10" id="KW-0675">Receptor</keyword>
<evidence type="ECO:0000256" key="15">
    <source>
        <dbReference type="ARBA" id="ARBA00040237"/>
    </source>
</evidence>
<dbReference type="InterPro" id="IPR057637">
    <property type="entry name" value="Ig_ZP2_1st"/>
</dbReference>
<gene>
    <name evidence="23" type="primary">ZP2</name>
</gene>
<evidence type="ECO:0000256" key="19">
    <source>
        <dbReference type="ARBA" id="ARBA00046716"/>
    </source>
</evidence>
<dbReference type="Gene3D" id="2.60.40.4100">
    <property type="entry name" value="Zona pellucida, ZP-C domain"/>
    <property type="match status" value="1"/>
</dbReference>
<evidence type="ECO:0000256" key="18">
    <source>
        <dbReference type="ARBA" id="ARBA00046021"/>
    </source>
</evidence>
<sequence length="745" mass="82719">MVCWQRGDSGIPPGWFNPVGSTYKLISFFFVLVTSVNSIGVSHLVNSAFPGTVICSENEITVEFPSDLSTKKWHAFVVDPLGLDMPNCPYVLDPEKLTLRAPYDNCTKRVLGGYQMTIRFMNSSTALRNRAVMYQFFCPTMQVEETHGLSESTVCKKDSMSFSLPRVFSGLADDIEETIQLGWSVEVGDGVRAKTLTLPEAMNQGFGLLIENHKMTFHVSFNATGVTHYMQGNSHLYMVFLKLMFVSPGQKVIFSSQAICAPDPVSCNATHLTVTIPEFPGKLKLVNFENRNIIVSQLHDNGIDFEVTNGLRLHFSKTLLKTKSSEKCLLDQFYVSSLKLTFYLRKETVSMVIYPECLCESPVSIVTGELCTQDGFMDFEVYSHQTKPALNLGTLRVGNSSCQPVFKAQSQGIVRFHIPLNGCGTRYKFEDDKVIYENEIHALWTDLPPSKISRDSEFRMTVKCSYSRDDRLLNVNVKSLLPPVASVKQGPLTLILQAYPDNSYQQPYGNNEYPIVRFLRQPIYMEVRVLNRDDPNIKLVLDDCWATSTTDPDSLPQWNIVVDGCAYNLDNYQTNFHPVGSSVTHPDHYQRFDVKTFAFVSETQALSSLIYFHCSTLICNQLSPDSPLCSVTCPVSARLRRATGVTEEEKMTVSLPGPILLLSDDSSFRGVSRSDLRLAKASGNSGSGAGKEEVGSQDIVGAKGHGTAGDVAIKAVTVMAAIAGVVATLGFINYLCKKRTLMLNH</sequence>
<keyword evidence="7 20" id="KW-1133">Transmembrane helix</keyword>
<dbReference type="STRING" id="1868482.ENSTSYP00000012850"/>
<keyword evidence="6 20" id="KW-0812">Transmembrane</keyword>
<comment type="subcellular location">
    <subcellularLocation>
        <location evidence="1">Cell membrane</location>
        <topology evidence="1">Single-pass type I membrane protein</topology>
    </subcellularLocation>
    <subcellularLocation>
        <location evidence="13">Zona pellucida</location>
    </subcellularLocation>
</comment>
<proteinExistence type="inferred from homology"/>
<reference evidence="23" key="1">
    <citation type="submission" date="2025-08" db="UniProtKB">
        <authorList>
            <consortium name="RefSeq"/>
        </authorList>
    </citation>
    <scope>IDENTIFICATION</scope>
</reference>
<dbReference type="PANTHER" id="PTHR23343:SF4">
    <property type="entry name" value="ZONA PELLUCIDA SPERM-BINDING PROTEIN 2"/>
    <property type="match status" value="1"/>
</dbReference>
<dbReference type="GO" id="GO:0035805">
    <property type="term" value="C:egg coat"/>
    <property type="evidence" value="ECO:0007669"/>
    <property type="project" value="UniProtKB-SubCell"/>
</dbReference>
<keyword evidence="5" id="KW-0165">Cleavage on pair of basic residues</keyword>
<evidence type="ECO:0000259" key="21">
    <source>
        <dbReference type="PROSITE" id="PS51034"/>
    </source>
</evidence>
<dbReference type="OrthoDB" id="9903747at2759"/>
<keyword evidence="11" id="KW-0325">Glycoprotein</keyword>
<evidence type="ECO:0000256" key="12">
    <source>
        <dbReference type="ARBA" id="ARBA00023279"/>
    </source>
</evidence>
<evidence type="ECO:0000256" key="3">
    <source>
        <dbReference type="ARBA" id="ARBA00022525"/>
    </source>
</evidence>
<keyword evidence="8 20" id="KW-0472">Membrane</keyword>
<evidence type="ECO:0000256" key="2">
    <source>
        <dbReference type="ARBA" id="ARBA00022475"/>
    </source>
</evidence>
<evidence type="ECO:0000256" key="17">
    <source>
        <dbReference type="ARBA" id="ARBA00042572"/>
    </source>
</evidence>
<comment type="similarity">
    <text evidence="14">Belongs to the ZP domain family. ZPA subfamily.</text>
</comment>
<dbReference type="PANTHER" id="PTHR23343">
    <property type="entry name" value="ZONA PELLUCIDA SPERM-BINDING PROTEIN"/>
    <property type="match status" value="1"/>
</dbReference>
<name>A0A1U7TQX2_CARSF</name>
<keyword evidence="12" id="KW-0278">Fertilization</keyword>
<dbReference type="GeneID" id="103260321"/>
<evidence type="ECO:0000256" key="4">
    <source>
        <dbReference type="ARBA" id="ARBA00022530"/>
    </source>
</evidence>
<evidence type="ECO:0000256" key="10">
    <source>
        <dbReference type="ARBA" id="ARBA00023170"/>
    </source>
</evidence>
<dbReference type="FunFam" id="2.60.40.4100:FF:000004">
    <property type="entry name" value="Zona pellucida sperm-binding protein 2"/>
    <property type="match status" value="1"/>
</dbReference>
<dbReference type="GO" id="GO:0060468">
    <property type="term" value="P:prevention of polyspermy"/>
    <property type="evidence" value="ECO:0007669"/>
    <property type="project" value="Ensembl"/>
</dbReference>
<dbReference type="Pfam" id="PF23344">
    <property type="entry name" value="ZP-N"/>
    <property type="match status" value="1"/>
</dbReference>
<feature type="domain" description="ZP" evidence="21">
    <location>
        <begin position="370"/>
        <end position="636"/>
    </location>
</feature>
<dbReference type="InterPro" id="IPR042235">
    <property type="entry name" value="ZP-C_dom"/>
</dbReference>
<dbReference type="Proteomes" id="UP000189704">
    <property type="component" value="Unplaced"/>
</dbReference>
<dbReference type="PROSITE" id="PS00682">
    <property type="entry name" value="ZP_1"/>
    <property type="match status" value="1"/>
</dbReference>
<dbReference type="InterPro" id="IPR055356">
    <property type="entry name" value="ZP-N"/>
</dbReference>
<evidence type="ECO:0000256" key="7">
    <source>
        <dbReference type="ARBA" id="ARBA00022989"/>
    </source>
</evidence>
<keyword evidence="2" id="KW-1003">Cell membrane</keyword>
<keyword evidence="22" id="KW-1185">Reference proteome</keyword>
<dbReference type="PROSITE" id="PS51034">
    <property type="entry name" value="ZP_2"/>
    <property type="match status" value="1"/>
</dbReference>
<protein>
    <recommendedName>
        <fullName evidence="15">Zona pellucida sperm-binding protein 2</fullName>
    </recommendedName>
    <alternativeName>
        <fullName evidence="17">Zona pellucida glycoprotein 2</fullName>
    </alternativeName>
    <alternativeName>
        <fullName evidence="16">Zona pellucida protein A</fullName>
    </alternativeName>
</protein>
<dbReference type="Pfam" id="PF00100">
    <property type="entry name" value="Zona_pellucida"/>
    <property type="match status" value="1"/>
</dbReference>
<evidence type="ECO:0000256" key="5">
    <source>
        <dbReference type="ARBA" id="ARBA00022685"/>
    </source>
</evidence>
<dbReference type="GO" id="GO:0005771">
    <property type="term" value="C:multivesicular body"/>
    <property type="evidence" value="ECO:0007669"/>
    <property type="project" value="Ensembl"/>
</dbReference>
<evidence type="ECO:0000313" key="23">
    <source>
        <dbReference type="RefSeq" id="XP_008056161.1"/>
    </source>
</evidence>
<dbReference type="Pfam" id="PF23740">
    <property type="entry name" value="Ig_ZP2_3rd"/>
    <property type="match status" value="1"/>
</dbReference>
<dbReference type="GO" id="GO:0005783">
    <property type="term" value="C:endoplasmic reticulum"/>
    <property type="evidence" value="ECO:0007669"/>
    <property type="project" value="Ensembl"/>
</dbReference>
<dbReference type="Pfam" id="PF23738">
    <property type="entry name" value="Ig_ZP2_N"/>
    <property type="match status" value="1"/>
</dbReference>
<dbReference type="SMART" id="SM00241">
    <property type="entry name" value="ZP"/>
    <property type="match status" value="1"/>
</dbReference>
<feature type="transmembrane region" description="Helical" evidence="20">
    <location>
        <begin position="715"/>
        <end position="736"/>
    </location>
</feature>
<keyword evidence="3" id="KW-0964">Secreted</keyword>
<evidence type="ECO:0000256" key="16">
    <source>
        <dbReference type="ARBA" id="ARBA00042272"/>
    </source>
</evidence>
<dbReference type="GO" id="GO:0005886">
    <property type="term" value="C:plasma membrane"/>
    <property type="evidence" value="ECO:0007669"/>
    <property type="project" value="UniProtKB-SubCell"/>
</dbReference>
<dbReference type="FunFam" id="2.60.40.3210:FF:000006">
    <property type="entry name" value="Zona pellucida sperm-binding protein 2"/>
    <property type="match status" value="1"/>
</dbReference>
<dbReference type="GO" id="GO:0032190">
    <property type="term" value="F:acrosin binding"/>
    <property type="evidence" value="ECO:0007669"/>
    <property type="project" value="Ensembl"/>
</dbReference>
<evidence type="ECO:0000313" key="22">
    <source>
        <dbReference type="Proteomes" id="UP000189704"/>
    </source>
</evidence>
<evidence type="ECO:0000256" key="8">
    <source>
        <dbReference type="ARBA" id="ARBA00023136"/>
    </source>
</evidence>
<keyword evidence="4" id="KW-0272">Extracellular matrix</keyword>
<dbReference type="GO" id="GO:0035804">
    <property type="term" value="F:structural constituent of egg coat"/>
    <property type="evidence" value="ECO:0007669"/>
    <property type="project" value="Ensembl"/>
</dbReference>
<dbReference type="Gene3D" id="2.60.40.3210">
    <property type="entry name" value="Zona pellucida, ZP-N domain"/>
    <property type="match status" value="1"/>
</dbReference>
<dbReference type="Pfam" id="PF23736">
    <property type="entry name" value="Ig_ZP2"/>
    <property type="match status" value="1"/>
</dbReference>
<organism evidence="22 23">
    <name type="scientific">Carlito syrichta</name>
    <name type="common">Philippine tarsier</name>
    <name type="synonym">Tarsius syrichta</name>
    <dbReference type="NCBI Taxonomy" id="1868482"/>
    <lineage>
        <taxon>Eukaryota</taxon>
        <taxon>Metazoa</taxon>
        <taxon>Chordata</taxon>
        <taxon>Craniata</taxon>
        <taxon>Vertebrata</taxon>
        <taxon>Euteleostomi</taxon>
        <taxon>Mammalia</taxon>
        <taxon>Eutheria</taxon>
        <taxon>Euarchontoglires</taxon>
        <taxon>Primates</taxon>
        <taxon>Haplorrhini</taxon>
        <taxon>Tarsiiformes</taxon>
        <taxon>Tarsiidae</taxon>
        <taxon>Carlito</taxon>
    </lineage>
</organism>
<dbReference type="InterPro" id="IPR001507">
    <property type="entry name" value="ZP_dom"/>
</dbReference>
<dbReference type="InterPro" id="IPR057636">
    <property type="entry name" value="Ig_ZP2_3rd"/>
</dbReference>